<reference evidence="2" key="1">
    <citation type="journal article" date="2019" name="Int. J. Syst. Evol. Microbiol.">
        <title>The Global Catalogue of Microorganisms (GCM) 10K type strain sequencing project: providing services to taxonomists for standard genome sequencing and annotation.</title>
        <authorList>
            <consortium name="The Broad Institute Genomics Platform"/>
            <consortium name="The Broad Institute Genome Sequencing Center for Infectious Disease"/>
            <person name="Wu L."/>
            <person name="Ma J."/>
        </authorList>
    </citation>
    <scope>NUCLEOTIDE SEQUENCE [LARGE SCALE GENOMIC DNA]</scope>
    <source>
        <strain evidence="2">CGMCC 1.7693</strain>
    </source>
</reference>
<dbReference type="RefSeq" id="WP_188738864.1">
    <property type="nucleotide sequence ID" value="NZ_BMLW01000044.1"/>
</dbReference>
<sequence length="45" mass="5159">MKYGIFIPGLPGPLETYDSMFEAYEAAKYAAEETDIFHEVKEVKE</sequence>
<evidence type="ECO:0000313" key="1">
    <source>
        <dbReference type="EMBL" id="GGP17406.1"/>
    </source>
</evidence>
<name>A0ABQ2P3R6_9BACI</name>
<keyword evidence="2" id="KW-1185">Reference proteome</keyword>
<accession>A0ABQ2P3R6</accession>
<gene>
    <name evidence="1" type="ORF">GCM10011346_52920</name>
</gene>
<evidence type="ECO:0000313" key="2">
    <source>
        <dbReference type="Proteomes" id="UP000641206"/>
    </source>
</evidence>
<comment type="caution">
    <text evidence="1">The sequence shown here is derived from an EMBL/GenBank/DDBJ whole genome shotgun (WGS) entry which is preliminary data.</text>
</comment>
<dbReference type="EMBL" id="BMLW01000044">
    <property type="protein sequence ID" value="GGP17406.1"/>
    <property type="molecule type" value="Genomic_DNA"/>
</dbReference>
<proteinExistence type="predicted"/>
<protein>
    <submittedName>
        <fullName evidence="1">Uncharacterized protein</fullName>
    </submittedName>
</protein>
<dbReference type="Proteomes" id="UP000641206">
    <property type="component" value="Unassembled WGS sequence"/>
</dbReference>
<organism evidence="1 2">
    <name type="scientific">Oceanobacillus neutriphilus</name>
    <dbReference type="NCBI Taxonomy" id="531815"/>
    <lineage>
        <taxon>Bacteria</taxon>
        <taxon>Bacillati</taxon>
        <taxon>Bacillota</taxon>
        <taxon>Bacilli</taxon>
        <taxon>Bacillales</taxon>
        <taxon>Bacillaceae</taxon>
        <taxon>Oceanobacillus</taxon>
    </lineage>
</organism>